<gene>
    <name evidence="3" type="ORF">DRP53_02910</name>
</gene>
<evidence type="ECO:0000313" key="3">
    <source>
        <dbReference type="EMBL" id="RKX71046.1"/>
    </source>
</evidence>
<feature type="coiled-coil region" evidence="1">
    <location>
        <begin position="217"/>
        <end position="316"/>
    </location>
</feature>
<evidence type="ECO:0000313" key="4">
    <source>
        <dbReference type="Proteomes" id="UP000268469"/>
    </source>
</evidence>
<dbReference type="SUPFAM" id="SSF103190">
    <property type="entry name" value="Sensory domain-like"/>
    <property type="match status" value="1"/>
</dbReference>
<accession>A0A660SLR3</accession>
<dbReference type="AlphaFoldDB" id="A0A660SLR3"/>
<protein>
    <recommendedName>
        <fullName evidence="5">Single cache domain-containing protein</fullName>
    </recommendedName>
</protein>
<comment type="caution">
    <text evidence="3">The sequence shown here is derived from an EMBL/GenBank/DDBJ whole genome shotgun (WGS) entry which is preliminary data.</text>
</comment>
<dbReference type="InterPro" id="IPR029151">
    <property type="entry name" value="Sensor-like_sf"/>
</dbReference>
<keyword evidence="1" id="KW-0175">Coiled coil</keyword>
<sequence length="335" mass="37661">MHRGRFFIVTFIGVFIIGIAATVITKFLGTPQKINITPIQDATNRFGVGIARLIANSGFTEDAYLLNDASMLGEYTIRFKRSSPNFRKIIFLDSTGKVISSSDPSLVGKPYRGDINLGTLKSKGSMSVAKEGYSIYGAPINIQNRNYGYVITEITNKISAAPPPEENLPLKLLPGIVIALVGGLIFGVVAMSLSGRIAEDVAEELAAQQEAVFSPKVRRLKEELESLKAQKEEIESRIKAGEDDLADLNRKKEELDQKLREHPVVKSIDKLKASEAKLMEDLKRLKEEKEKLEEEKRRLESEREEILRKIEIDRQEEKTLHEKLELIKKKILKLE</sequence>
<reference evidence="3 4" key="1">
    <citation type="submission" date="2018-06" db="EMBL/GenBank/DDBJ databases">
        <title>Extensive metabolic versatility and redundancy in microbially diverse, dynamic hydrothermal sediments.</title>
        <authorList>
            <person name="Dombrowski N."/>
            <person name="Teske A."/>
            <person name="Baker B.J."/>
        </authorList>
    </citation>
    <scope>NUCLEOTIDE SEQUENCE [LARGE SCALE GENOMIC DNA]</scope>
    <source>
        <strain evidence="3">B36_G15</strain>
    </source>
</reference>
<dbReference type="Proteomes" id="UP000268469">
    <property type="component" value="Unassembled WGS sequence"/>
</dbReference>
<keyword evidence="2" id="KW-0812">Transmembrane</keyword>
<proteinExistence type="predicted"/>
<evidence type="ECO:0000256" key="2">
    <source>
        <dbReference type="SAM" id="Phobius"/>
    </source>
</evidence>
<keyword evidence="2" id="KW-0472">Membrane</keyword>
<organism evidence="3 4">
    <name type="scientific">candidate division WOR-3 bacterium</name>
    <dbReference type="NCBI Taxonomy" id="2052148"/>
    <lineage>
        <taxon>Bacteria</taxon>
        <taxon>Bacteria division WOR-3</taxon>
    </lineage>
</organism>
<name>A0A660SLR3_UNCW3</name>
<dbReference type="EMBL" id="QNBE01000019">
    <property type="protein sequence ID" value="RKX71046.1"/>
    <property type="molecule type" value="Genomic_DNA"/>
</dbReference>
<keyword evidence="2" id="KW-1133">Transmembrane helix</keyword>
<feature type="transmembrane region" description="Helical" evidence="2">
    <location>
        <begin position="6"/>
        <end position="28"/>
    </location>
</feature>
<evidence type="ECO:0000256" key="1">
    <source>
        <dbReference type="SAM" id="Coils"/>
    </source>
</evidence>
<evidence type="ECO:0008006" key="5">
    <source>
        <dbReference type="Google" id="ProtNLM"/>
    </source>
</evidence>